<dbReference type="EMBL" id="OU963914">
    <property type="protein sequence ID" value="CAH0402630.1"/>
    <property type="molecule type" value="Genomic_DNA"/>
</dbReference>
<keyword evidence="17" id="KW-1185">Reference proteome</keyword>
<evidence type="ECO:0000256" key="7">
    <source>
        <dbReference type="ARBA" id="ARBA00022723"/>
    </source>
</evidence>
<keyword evidence="7 15" id="KW-0479">Metal-binding</keyword>
<dbReference type="EC" id="1.14.14.1" evidence="5"/>
<dbReference type="InterPro" id="IPR017972">
    <property type="entry name" value="Cyt_P450_CS"/>
</dbReference>
<comment type="subcellular location">
    <subcellularLocation>
        <location evidence="3">Endoplasmic reticulum membrane</location>
        <topology evidence="3">Peripheral membrane protein</topology>
    </subcellularLocation>
    <subcellularLocation>
        <location evidence="2">Microsome membrane</location>
        <topology evidence="2">Peripheral membrane protein</topology>
    </subcellularLocation>
</comment>
<dbReference type="PRINTS" id="PR00385">
    <property type="entry name" value="P450"/>
</dbReference>
<evidence type="ECO:0000256" key="14">
    <source>
        <dbReference type="ARBA" id="ARBA00047827"/>
    </source>
</evidence>
<keyword evidence="10 15" id="KW-0560">Oxidoreductase</keyword>
<evidence type="ECO:0000256" key="12">
    <source>
        <dbReference type="ARBA" id="ARBA00023033"/>
    </source>
</evidence>
<evidence type="ECO:0000256" key="5">
    <source>
        <dbReference type="ARBA" id="ARBA00012109"/>
    </source>
</evidence>
<comment type="similarity">
    <text evidence="4 15">Belongs to the cytochrome P450 family.</text>
</comment>
<evidence type="ECO:0000256" key="13">
    <source>
        <dbReference type="ARBA" id="ARBA00023136"/>
    </source>
</evidence>
<reference evidence="16" key="1">
    <citation type="submission" date="2021-12" db="EMBL/GenBank/DDBJ databases">
        <authorList>
            <person name="King R."/>
        </authorList>
    </citation>
    <scope>NUCLEOTIDE SEQUENCE</scope>
</reference>
<evidence type="ECO:0000256" key="10">
    <source>
        <dbReference type="ARBA" id="ARBA00023002"/>
    </source>
</evidence>
<evidence type="ECO:0000256" key="11">
    <source>
        <dbReference type="ARBA" id="ARBA00023004"/>
    </source>
</evidence>
<evidence type="ECO:0000256" key="6">
    <source>
        <dbReference type="ARBA" id="ARBA00022617"/>
    </source>
</evidence>
<organism evidence="16 17">
    <name type="scientific">Chilo suppressalis</name>
    <name type="common">Asiatic rice borer moth</name>
    <dbReference type="NCBI Taxonomy" id="168631"/>
    <lineage>
        <taxon>Eukaryota</taxon>
        <taxon>Metazoa</taxon>
        <taxon>Ecdysozoa</taxon>
        <taxon>Arthropoda</taxon>
        <taxon>Hexapoda</taxon>
        <taxon>Insecta</taxon>
        <taxon>Pterygota</taxon>
        <taxon>Neoptera</taxon>
        <taxon>Endopterygota</taxon>
        <taxon>Lepidoptera</taxon>
        <taxon>Glossata</taxon>
        <taxon>Ditrysia</taxon>
        <taxon>Pyraloidea</taxon>
        <taxon>Crambidae</taxon>
        <taxon>Crambinae</taxon>
        <taxon>Chilo</taxon>
    </lineage>
</organism>
<evidence type="ECO:0000313" key="16">
    <source>
        <dbReference type="EMBL" id="CAH0402630.1"/>
    </source>
</evidence>
<dbReference type="PRINTS" id="PR00463">
    <property type="entry name" value="EP450I"/>
</dbReference>
<proteinExistence type="inferred from homology"/>
<dbReference type="CDD" id="cd11056">
    <property type="entry name" value="CYP6-like"/>
    <property type="match status" value="1"/>
</dbReference>
<keyword evidence="12 15" id="KW-0503">Monooxygenase</keyword>
<evidence type="ECO:0000256" key="1">
    <source>
        <dbReference type="ARBA" id="ARBA00001971"/>
    </source>
</evidence>
<dbReference type="Proteomes" id="UP001153292">
    <property type="component" value="Chromosome 21"/>
</dbReference>
<evidence type="ECO:0000313" key="17">
    <source>
        <dbReference type="Proteomes" id="UP001153292"/>
    </source>
</evidence>
<dbReference type="InterPro" id="IPR036396">
    <property type="entry name" value="Cyt_P450_sf"/>
</dbReference>
<dbReference type="Pfam" id="PF00067">
    <property type="entry name" value="p450"/>
    <property type="match status" value="1"/>
</dbReference>
<evidence type="ECO:0000256" key="15">
    <source>
        <dbReference type="RuleBase" id="RU000461"/>
    </source>
</evidence>
<keyword evidence="6 15" id="KW-0349">Heme</keyword>
<evidence type="ECO:0000256" key="3">
    <source>
        <dbReference type="ARBA" id="ARBA00004406"/>
    </source>
</evidence>
<name>A0ABN8B171_CHISP</name>
<dbReference type="InterPro" id="IPR001128">
    <property type="entry name" value="Cyt_P450"/>
</dbReference>
<dbReference type="PANTHER" id="PTHR24292">
    <property type="entry name" value="CYTOCHROME P450"/>
    <property type="match status" value="1"/>
</dbReference>
<keyword evidence="13" id="KW-0472">Membrane</keyword>
<protein>
    <recommendedName>
        <fullName evidence="5">unspecific monooxygenase</fullName>
        <ecNumber evidence="5">1.14.14.1</ecNumber>
    </recommendedName>
</protein>
<gene>
    <name evidence="16" type="ORF">CHILSU_LOCUS5876</name>
</gene>
<evidence type="ECO:0000256" key="2">
    <source>
        <dbReference type="ARBA" id="ARBA00004174"/>
    </source>
</evidence>
<dbReference type="SUPFAM" id="SSF48264">
    <property type="entry name" value="Cytochrome P450"/>
    <property type="match status" value="1"/>
</dbReference>
<dbReference type="PANTHER" id="PTHR24292:SF45">
    <property type="entry name" value="CYTOCHROME P450 6G1-RELATED"/>
    <property type="match status" value="1"/>
</dbReference>
<evidence type="ECO:0000256" key="8">
    <source>
        <dbReference type="ARBA" id="ARBA00022824"/>
    </source>
</evidence>
<evidence type="ECO:0000256" key="9">
    <source>
        <dbReference type="ARBA" id="ARBA00022848"/>
    </source>
</evidence>
<evidence type="ECO:0000256" key="4">
    <source>
        <dbReference type="ARBA" id="ARBA00010617"/>
    </source>
</evidence>
<dbReference type="Gene3D" id="1.10.630.10">
    <property type="entry name" value="Cytochrome P450"/>
    <property type="match status" value="1"/>
</dbReference>
<comment type="catalytic activity">
    <reaction evidence="14">
        <text>an organic molecule + reduced [NADPH--hemoprotein reductase] + O2 = an alcohol + oxidized [NADPH--hemoprotein reductase] + H2O + H(+)</text>
        <dbReference type="Rhea" id="RHEA:17149"/>
        <dbReference type="Rhea" id="RHEA-COMP:11964"/>
        <dbReference type="Rhea" id="RHEA-COMP:11965"/>
        <dbReference type="ChEBI" id="CHEBI:15377"/>
        <dbReference type="ChEBI" id="CHEBI:15378"/>
        <dbReference type="ChEBI" id="CHEBI:15379"/>
        <dbReference type="ChEBI" id="CHEBI:30879"/>
        <dbReference type="ChEBI" id="CHEBI:57618"/>
        <dbReference type="ChEBI" id="CHEBI:58210"/>
        <dbReference type="ChEBI" id="CHEBI:142491"/>
        <dbReference type="EC" id="1.14.14.1"/>
    </reaction>
</comment>
<sequence>MFLVVTLSIVTTAIFLVWYLSRRKFDYWKKQKVPHLKPSTIVGNYGDYIFLKKFLGTVTHEILQKFPKEPYVGAYYGTEPVLILQDPEMVKLVTTKDFYYFHGREISNYTNKEIITQNLFFDGGDKWKVARQNLTPLFSSSKMKNMFHLIEKCAIELEQLLDNDPKFLNKCDIRDLMARYTMACICSCAFGVDINTFAKEHESNPFVKMGKVLFEASTIRGCINIGRAIWPKIFYMLGFRNFPPTSSDFFKKFLAEVFAGRQYKTAGRNDFVDLLLLLKEKEFLVGDCIANTKTNDNKKLQLPVTDDFLIAQCVIFFAAGYETSATTLSYTLFELAKRPDILKKVQAEIDEFLIRHHNKLEYECVTELPYTEACVDEALRLYPVLAVITREVMDEYTFPTGLTVHKGVRVHIPAYHMHRNPDYFPEPEKFRPERFLPPEKSKIVSHSYIPFGDGARICIGMRFAKMQVLAGLVALLKKHNVELAEGMPSVLEFNPRSIVTQSYSGIYLRITPRVDLKT</sequence>
<dbReference type="PROSITE" id="PS00086">
    <property type="entry name" value="CYTOCHROME_P450"/>
    <property type="match status" value="1"/>
</dbReference>
<dbReference type="InterPro" id="IPR002401">
    <property type="entry name" value="Cyt_P450_E_grp-I"/>
</dbReference>
<keyword evidence="11 15" id="KW-0408">Iron</keyword>
<dbReference type="InterPro" id="IPR050476">
    <property type="entry name" value="Insect_CytP450_Detox"/>
</dbReference>
<keyword evidence="8" id="KW-0256">Endoplasmic reticulum</keyword>
<accession>A0ABN8B171</accession>
<keyword evidence="9" id="KW-0492">Microsome</keyword>
<comment type="cofactor">
    <cofactor evidence="1">
        <name>heme</name>
        <dbReference type="ChEBI" id="CHEBI:30413"/>
    </cofactor>
</comment>